<dbReference type="CDD" id="cd00610">
    <property type="entry name" value="OAT_like"/>
    <property type="match status" value="1"/>
</dbReference>
<dbReference type="InterPro" id="IPR015422">
    <property type="entry name" value="PyrdxlP-dep_Trfase_small"/>
</dbReference>
<dbReference type="Gene3D" id="3.40.640.10">
    <property type="entry name" value="Type I PLP-dependent aspartate aminotransferase-like (Major domain)"/>
    <property type="match status" value="1"/>
</dbReference>
<reference evidence="4" key="2">
    <citation type="submission" date="2023-05" db="EMBL/GenBank/DDBJ databases">
        <authorList>
            <consortium name="Lawrence Berkeley National Laboratory"/>
            <person name="Steindorff A."/>
            <person name="Hensen N."/>
            <person name="Bonometti L."/>
            <person name="Westerberg I."/>
            <person name="Brannstrom I.O."/>
            <person name="Guillou S."/>
            <person name="Cros-Aarteil S."/>
            <person name="Calhoun S."/>
            <person name="Haridas S."/>
            <person name="Kuo A."/>
            <person name="Mondo S."/>
            <person name="Pangilinan J."/>
            <person name="Riley R."/>
            <person name="Labutti K."/>
            <person name="Andreopoulos B."/>
            <person name="Lipzen A."/>
            <person name="Chen C."/>
            <person name="Yanf M."/>
            <person name="Daum C."/>
            <person name="Ng V."/>
            <person name="Clum A."/>
            <person name="Ohm R."/>
            <person name="Martin F."/>
            <person name="Silar P."/>
            <person name="Natvig D."/>
            <person name="Lalanne C."/>
            <person name="Gautier V."/>
            <person name="Ament-Velasquez S.L."/>
            <person name="Kruys A."/>
            <person name="Hutchinson M.I."/>
            <person name="Powell A.J."/>
            <person name="Barry K."/>
            <person name="Miller A.N."/>
            <person name="Grigoriev I.V."/>
            <person name="Debuchy R."/>
            <person name="Gladieux P."/>
            <person name="Thoren M.H."/>
            <person name="Johannesson H."/>
        </authorList>
    </citation>
    <scope>NUCLEOTIDE SEQUENCE</scope>
    <source>
        <strain evidence="4">CBS 508.74</strain>
    </source>
</reference>
<evidence type="ECO:0000256" key="1">
    <source>
        <dbReference type="ARBA" id="ARBA00008954"/>
    </source>
</evidence>
<dbReference type="PANTHER" id="PTHR43094:SF1">
    <property type="entry name" value="AMINOTRANSFERASE CLASS-III"/>
    <property type="match status" value="1"/>
</dbReference>
<name>A0AAN6TJ61_9PEZI</name>
<reference evidence="4" key="1">
    <citation type="journal article" date="2023" name="Mol. Phylogenet. Evol.">
        <title>Genome-scale phylogeny and comparative genomics of the fungal order Sordariales.</title>
        <authorList>
            <person name="Hensen N."/>
            <person name="Bonometti L."/>
            <person name="Westerberg I."/>
            <person name="Brannstrom I.O."/>
            <person name="Guillou S."/>
            <person name="Cros-Aarteil S."/>
            <person name="Calhoun S."/>
            <person name="Haridas S."/>
            <person name="Kuo A."/>
            <person name="Mondo S."/>
            <person name="Pangilinan J."/>
            <person name="Riley R."/>
            <person name="LaButti K."/>
            <person name="Andreopoulos B."/>
            <person name="Lipzen A."/>
            <person name="Chen C."/>
            <person name="Yan M."/>
            <person name="Daum C."/>
            <person name="Ng V."/>
            <person name="Clum A."/>
            <person name="Steindorff A."/>
            <person name="Ohm R.A."/>
            <person name="Martin F."/>
            <person name="Silar P."/>
            <person name="Natvig D.O."/>
            <person name="Lalanne C."/>
            <person name="Gautier V."/>
            <person name="Ament-Velasquez S.L."/>
            <person name="Kruys A."/>
            <person name="Hutchinson M.I."/>
            <person name="Powell A.J."/>
            <person name="Barry K."/>
            <person name="Miller A.N."/>
            <person name="Grigoriev I.V."/>
            <person name="Debuchy R."/>
            <person name="Gladieux P."/>
            <person name="Hiltunen Thoren M."/>
            <person name="Johannesson H."/>
        </authorList>
    </citation>
    <scope>NUCLEOTIDE SEQUENCE</scope>
    <source>
        <strain evidence="4">CBS 508.74</strain>
    </source>
</reference>
<dbReference type="EMBL" id="MU853335">
    <property type="protein sequence ID" value="KAK4115316.1"/>
    <property type="molecule type" value="Genomic_DNA"/>
</dbReference>
<keyword evidence="2 3" id="KW-0663">Pyridoxal phosphate</keyword>
<dbReference type="InterPro" id="IPR005814">
    <property type="entry name" value="Aminotrans_3"/>
</dbReference>
<keyword evidence="4" id="KW-0808">Transferase</keyword>
<dbReference type="Proteomes" id="UP001302812">
    <property type="component" value="Unassembled WGS sequence"/>
</dbReference>
<dbReference type="Gene3D" id="3.90.1150.10">
    <property type="entry name" value="Aspartate Aminotransferase, domain 1"/>
    <property type="match status" value="1"/>
</dbReference>
<evidence type="ECO:0000256" key="3">
    <source>
        <dbReference type="RuleBase" id="RU003560"/>
    </source>
</evidence>
<dbReference type="Pfam" id="PF00202">
    <property type="entry name" value="Aminotran_3"/>
    <property type="match status" value="1"/>
</dbReference>
<organism evidence="4 5">
    <name type="scientific">Canariomyces notabilis</name>
    <dbReference type="NCBI Taxonomy" id="2074819"/>
    <lineage>
        <taxon>Eukaryota</taxon>
        <taxon>Fungi</taxon>
        <taxon>Dikarya</taxon>
        <taxon>Ascomycota</taxon>
        <taxon>Pezizomycotina</taxon>
        <taxon>Sordariomycetes</taxon>
        <taxon>Sordariomycetidae</taxon>
        <taxon>Sordariales</taxon>
        <taxon>Chaetomiaceae</taxon>
        <taxon>Canariomyces</taxon>
    </lineage>
</organism>
<dbReference type="GeneID" id="89937613"/>
<dbReference type="PANTHER" id="PTHR43094">
    <property type="entry name" value="AMINOTRANSFERASE"/>
    <property type="match status" value="1"/>
</dbReference>
<dbReference type="AlphaFoldDB" id="A0AAN6TJ61"/>
<dbReference type="InterPro" id="IPR015424">
    <property type="entry name" value="PyrdxlP-dep_Trfase"/>
</dbReference>
<comment type="similarity">
    <text evidence="1 3">Belongs to the class-III pyridoxal-phosphate-dependent aminotransferase family.</text>
</comment>
<accession>A0AAN6TJ61</accession>
<sequence length="484" mass="52869">MGQFLSTTSKFSRQDTPRKAEADILDSTSELTRSDTLSDNLPVLTKAKGHYWYPSNGPKILDACGGAGVACLGHGRRDIIKAAIAQMKDCSYASYAHFKTSPAEELSDWLIESTGGKMQKVYIMCSGSEAMEAALKLAIEYFTWMGQPSRVNIIARDQSYHGTTLGSLSASGHVARREPFRGILLPSRFHHIPACNPYRQRLSLAESDASFVARKAAELEAEFQRLGPTTVAAVVLEPVVGAALGCVPAVPGYLAAMQAVCVRHGALLVLDEVMCGMGRTGTLHAWQSEELEGGGGERLATTVVPDLQTVAKGFAGGYQPASALLVGEKVAGVMRREGKMFTHGHTYQNHPVVAATALKVQRVVEKERLLENVRVQGRLLERLLRERLEGHPNVGDIRGKGLFWGIEFVRDKKTKEPFEPGQQIAQRVQRIAMRDFKVLIYHGQGCAGGGRGDHVMIMPAYNISSKLITEIVERVARAVEEVFR</sequence>
<dbReference type="RefSeq" id="XP_064672886.1">
    <property type="nucleotide sequence ID" value="XM_064813488.1"/>
</dbReference>
<evidence type="ECO:0000313" key="5">
    <source>
        <dbReference type="Proteomes" id="UP001302812"/>
    </source>
</evidence>
<dbReference type="GO" id="GO:0008483">
    <property type="term" value="F:transaminase activity"/>
    <property type="evidence" value="ECO:0007669"/>
    <property type="project" value="InterPro"/>
</dbReference>
<evidence type="ECO:0000256" key="2">
    <source>
        <dbReference type="ARBA" id="ARBA00022898"/>
    </source>
</evidence>
<proteinExistence type="inferred from homology"/>
<evidence type="ECO:0000313" key="4">
    <source>
        <dbReference type="EMBL" id="KAK4115316.1"/>
    </source>
</evidence>
<comment type="caution">
    <text evidence="4">The sequence shown here is derived from an EMBL/GenBank/DDBJ whole genome shotgun (WGS) entry which is preliminary data.</text>
</comment>
<dbReference type="GO" id="GO:0005829">
    <property type="term" value="C:cytosol"/>
    <property type="evidence" value="ECO:0007669"/>
    <property type="project" value="TreeGrafter"/>
</dbReference>
<dbReference type="InterPro" id="IPR015421">
    <property type="entry name" value="PyrdxlP-dep_Trfase_major"/>
</dbReference>
<gene>
    <name evidence="4" type="ORF">N656DRAFT_766557</name>
</gene>
<keyword evidence="5" id="KW-1185">Reference proteome</keyword>
<dbReference type="GO" id="GO:0030170">
    <property type="term" value="F:pyridoxal phosphate binding"/>
    <property type="evidence" value="ECO:0007669"/>
    <property type="project" value="InterPro"/>
</dbReference>
<protein>
    <submittedName>
        <fullName evidence="4">PLP-dependent transferase</fullName>
    </submittedName>
</protein>
<dbReference type="SUPFAM" id="SSF53383">
    <property type="entry name" value="PLP-dependent transferases"/>
    <property type="match status" value="1"/>
</dbReference>